<evidence type="ECO:0000256" key="3">
    <source>
        <dbReference type="ARBA" id="ARBA00023235"/>
    </source>
</evidence>
<dbReference type="PANTHER" id="PTHR11142">
    <property type="entry name" value="PSEUDOURIDYLATE SYNTHASE"/>
    <property type="match status" value="1"/>
</dbReference>
<evidence type="ECO:0000256" key="2">
    <source>
        <dbReference type="ARBA" id="ARBA00022694"/>
    </source>
</evidence>
<comment type="catalytic activity">
    <reaction evidence="4 7">
        <text>uridine(38/39/40) in tRNA = pseudouridine(38/39/40) in tRNA</text>
        <dbReference type="Rhea" id="RHEA:22376"/>
        <dbReference type="Rhea" id="RHEA-COMP:10085"/>
        <dbReference type="Rhea" id="RHEA-COMP:10087"/>
        <dbReference type="ChEBI" id="CHEBI:65314"/>
        <dbReference type="ChEBI" id="CHEBI:65315"/>
        <dbReference type="EC" id="5.4.99.12"/>
    </reaction>
</comment>
<dbReference type="Gene3D" id="3.30.70.660">
    <property type="entry name" value="Pseudouridine synthase I, catalytic domain, C-terminal subdomain"/>
    <property type="match status" value="1"/>
</dbReference>
<comment type="caution">
    <text evidence="4">Lacks conserved residue(s) required for the propagation of feature annotation.</text>
</comment>
<comment type="subunit">
    <text evidence="4">Homodimer.</text>
</comment>
<feature type="active site" description="Nucleophile" evidence="4 5">
    <location>
        <position position="56"/>
    </location>
</feature>
<gene>
    <name evidence="4" type="primary">truA</name>
    <name evidence="9" type="ORF">SAMN05421721_12013</name>
</gene>
<evidence type="ECO:0000256" key="4">
    <source>
        <dbReference type="HAMAP-Rule" id="MF_00171"/>
    </source>
</evidence>
<dbReference type="HAMAP" id="MF_00171">
    <property type="entry name" value="TruA"/>
    <property type="match status" value="1"/>
</dbReference>
<feature type="domain" description="Pseudouridine synthase I TruA alpha/beta" evidence="8">
    <location>
        <begin position="147"/>
        <end position="249"/>
    </location>
</feature>
<dbReference type="Pfam" id="PF01416">
    <property type="entry name" value="PseudoU_synth_1"/>
    <property type="match status" value="2"/>
</dbReference>
<dbReference type="GO" id="GO:0031119">
    <property type="term" value="P:tRNA pseudouridine synthesis"/>
    <property type="evidence" value="ECO:0007669"/>
    <property type="project" value="UniProtKB-UniRule"/>
</dbReference>
<protein>
    <recommendedName>
        <fullName evidence="4">tRNA pseudouridine synthase A</fullName>
        <ecNumber evidence="4">5.4.99.12</ecNumber>
    </recommendedName>
    <alternativeName>
        <fullName evidence="4">tRNA pseudouridine(38-40) synthase</fullName>
    </alternativeName>
    <alternativeName>
        <fullName evidence="4">tRNA pseudouridylate synthase I</fullName>
    </alternativeName>
    <alternativeName>
        <fullName evidence="4">tRNA-uridine isomerase I</fullName>
    </alternativeName>
</protein>
<evidence type="ECO:0000313" key="9">
    <source>
        <dbReference type="EMBL" id="SFM66625.1"/>
    </source>
</evidence>
<dbReference type="Gene3D" id="3.30.70.580">
    <property type="entry name" value="Pseudouridine synthase I, catalytic domain, N-terminal subdomain"/>
    <property type="match status" value="1"/>
</dbReference>
<dbReference type="InterPro" id="IPR020095">
    <property type="entry name" value="PsdUridine_synth_TruA_C"/>
</dbReference>
<reference evidence="9 10" key="1">
    <citation type="submission" date="2016-10" db="EMBL/GenBank/DDBJ databases">
        <authorList>
            <person name="de Groot N.N."/>
        </authorList>
    </citation>
    <scope>NUCLEOTIDE SEQUENCE [LARGE SCALE GENOMIC DNA]</scope>
    <source>
        <strain evidence="9 10">DSM 4180</strain>
    </source>
</reference>
<feature type="binding site" evidence="4 6">
    <location>
        <position position="114"/>
    </location>
    <ligand>
        <name>substrate</name>
    </ligand>
</feature>
<dbReference type="EMBL" id="FOUO01000020">
    <property type="protein sequence ID" value="SFM66625.1"/>
    <property type="molecule type" value="Genomic_DNA"/>
</dbReference>
<feature type="domain" description="Pseudouridine synthase I TruA alpha/beta" evidence="8">
    <location>
        <begin position="13"/>
        <end position="107"/>
    </location>
</feature>
<comment type="similarity">
    <text evidence="1 4 7">Belongs to the tRNA pseudouridine synthase TruA family.</text>
</comment>
<organism evidence="9 10">
    <name type="scientific">Ectothiorhodospira mobilis</name>
    <dbReference type="NCBI Taxonomy" id="195064"/>
    <lineage>
        <taxon>Bacteria</taxon>
        <taxon>Pseudomonadati</taxon>
        <taxon>Pseudomonadota</taxon>
        <taxon>Gammaproteobacteria</taxon>
        <taxon>Chromatiales</taxon>
        <taxon>Ectothiorhodospiraceae</taxon>
        <taxon>Ectothiorhodospira</taxon>
    </lineage>
</organism>
<dbReference type="FunFam" id="3.30.70.580:FF:000001">
    <property type="entry name" value="tRNA pseudouridine synthase A"/>
    <property type="match status" value="1"/>
</dbReference>
<dbReference type="CDD" id="cd02570">
    <property type="entry name" value="PseudoU_synth_EcTruA"/>
    <property type="match status" value="1"/>
</dbReference>
<dbReference type="InterPro" id="IPR020094">
    <property type="entry name" value="TruA/RsuA/RluB/E/F_N"/>
</dbReference>
<dbReference type="InterPro" id="IPR001406">
    <property type="entry name" value="PsdUridine_synth_TruA"/>
</dbReference>
<dbReference type="SUPFAM" id="SSF55120">
    <property type="entry name" value="Pseudouridine synthase"/>
    <property type="match status" value="1"/>
</dbReference>
<evidence type="ECO:0000313" key="10">
    <source>
        <dbReference type="Proteomes" id="UP000199556"/>
    </source>
</evidence>
<dbReference type="EC" id="5.4.99.12" evidence="4"/>
<evidence type="ECO:0000256" key="1">
    <source>
        <dbReference type="ARBA" id="ARBA00009375"/>
    </source>
</evidence>
<dbReference type="RefSeq" id="WP_177217663.1">
    <property type="nucleotide sequence ID" value="NZ_FOUO01000020.1"/>
</dbReference>
<evidence type="ECO:0000256" key="6">
    <source>
        <dbReference type="PIRSR" id="PIRSR001430-2"/>
    </source>
</evidence>
<dbReference type="InterPro" id="IPR020103">
    <property type="entry name" value="PsdUridine_synth_cat_dom_sf"/>
</dbReference>
<dbReference type="GO" id="GO:0003723">
    <property type="term" value="F:RNA binding"/>
    <property type="evidence" value="ECO:0007669"/>
    <property type="project" value="InterPro"/>
</dbReference>
<dbReference type="Proteomes" id="UP000199556">
    <property type="component" value="Unassembled WGS sequence"/>
</dbReference>
<dbReference type="GO" id="GO:0160147">
    <property type="term" value="F:tRNA pseudouridine(38-40) synthase activity"/>
    <property type="evidence" value="ECO:0007669"/>
    <property type="project" value="UniProtKB-EC"/>
</dbReference>
<evidence type="ECO:0000256" key="5">
    <source>
        <dbReference type="PIRSR" id="PIRSR001430-1"/>
    </source>
</evidence>
<accession>A0A1I4SQB8</accession>
<sequence>MTDSLQRLAIGLEYDGSGFRGWQIQREARTLQAQVQKALSRVADEPVEVTCAGRTDAGVHATGQVIHFDTRAVRPPRAWLLGGNSHLSPELSFHWVRPVPGDFHARFSARWRRYRYIILCRTTRPAILRRRVTWTHRPLDAGVMDRAARLLLGEHDFTSFRARGCQARTPVRTVEEIGVHRSGDFIHLDIRANAFLHHMVRNIAGVLMAIGRGEREVEWVQELLRVRDRDQAGVTAPPDGLYLVQVGYDPRFDLQPPAILPTYG</sequence>
<keyword evidence="3 4" id="KW-0413">Isomerase</keyword>
<dbReference type="NCBIfam" id="TIGR00071">
    <property type="entry name" value="hisT_truA"/>
    <property type="match status" value="1"/>
</dbReference>
<proteinExistence type="inferred from homology"/>
<dbReference type="InterPro" id="IPR020097">
    <property type="entry name" value="PsdUridine_synth_TruA_a/b_dom"/>
</dbReference>
<keyword evidence="10" id="KW-1185">Reference proteome</keyword>
<evidence type="ECO:0000259" key="8">
    <source>
        <dbReference type="Pfam" id="PF01416"/>
    </source>
</evidence>
<comment type="function">
    <text evidence="4">Formation of pseudouridine at positions 38, 39 and 40 in the anticodon stem and loop of transfer RNAs.</text>
</comment>
<dbReference type="AlphaFoldDB" id="A0A1I4SQB8"/>
<evidence type="ECO:0000256" key="7">
    <source>
        <dbReference type="RuleBase" id="RU003792"/>
    </source>
</evidence>
<dbReference type="PIRSF" id="PIRSF001430">
    <property type="entry name" value="tRNA_psdUrid_synth"/>
    <property type="match status" value="1"/>
</dbReference>
<keyword evidence="2 4" id="KW-0819">tRNA processing</keyword>
<name>A0A1I4SQB8_ECTMO</name>
<dbReference type="PANTHER" id="PTHR11142:SF0">
    <property type="entry name" value="TRNA PSEUDOURIDINE SYNTHASE-LIKE 1"/>
    <property type="match status" value="1"/>
</dbReference>
<dbReference type="STRING" id="195064.SAMN05421721_12013"/>